<accession>A0A1A7XWA3</accession>
<reference evidence="1" key="1">
    <citation type="submission" date="2016-05" db="EMBL/GenBank/DDBJ databases">
        <authorList>
            <person name="Lavstsen T."/>
            <person name="Jespersen J.S."/>
        </authorList>
    </citation>
    <scope>NUCLEOTIDE SEQUENCE</scope>
    <source>
        <tissue evidence="1">Brain</tissue>
    </source>
</reference>
<sequence>ISIYSSVACHRAHTHTHVHTHTHSYSITGIYKSTNTQMIGKHGHPGHLAYKGPKEEKVKTHAHKKENIDLYLILKRLNPSIYSS</sequence>
<dbReference type="EMBL" id="HADX01000180">
    <property type="protein sequence ID" value="SBP22412.1"/>
    <property type="molecule type" value="Transcribed_RNA"/>
</dbReference>
<organism evidence="1">
    <name type="scientific">Iconisemion striatum</name>
    <dbReference type="NCBI Taxonomy" id="60296"/>
    <lineage>
        <taxon>Eukaryota</taxon>
        <taxon>Metazoa</taxon>
        <taxon>Chordata</taxon>
        <taxon>Craniata</taxon>
        <taxon>Vertebrata</taxon>
        <taxon>Euteleostomi</taxon>
        <taxon>Actinopterygii</taxon>
        <taxon>Neopterygii</taxon>
        <taxon>Teleostei</taxon>
        <taxon>Neoteleostei</taxon>
        <taxon>Acanthomorphata</taxon>
        <taxon>Ovalentaria</taxon>
        <taxon>Atherinomorphae</taxon>
        <taxon>Cyprinodontiformes</taxon>
        <taxon>Nothobranchiidae</taxon>
        <taxon>Iconisemion</taxon>
    </lineage>
</organism>
<dbReference type="AlphaFoldDB" id="A0A1A7XWA3"/>
<reference evidence="1" key="2">
    <citation type="submission" date="2016-06" db="EMBL/GenBank/DDBJ databases">
        <title>The genome of a short-lived fish provides insights into sex chromosome evolution and the genetic control of aging.</title>
        <authorList>
            <person name="Reichwald K."/>
            <person name="Felder M."/>
            <person name="Petzold A."/>
            <person name="Koch P."/>
            <person name="Groth M."/>
            <person name="Platzer M."/>
        </authorList>
    </citation>
    <scope>NUCLEOTIDE SEQUENCE</scope>
    <source>
        <tissue evidence="1">Brain</tissue>
    </source>
</reference>
<feature type="non-terminal residue" evidence="1">
    <location>
        <position position="84"/>
    </location>
</feature>
<feature type="non-terminal residue" evidence="1">
    <location>
        <position position="1"/>
    </location>
</feature>
<evidence type="ECO:0000313" key="1">
    <source>
        <dbReference type="EMBL" id="SBP22412.1"/>
    </source>
</evidence>
<protein>
    <submittedName>
        <fullName evidence="1">Uncharacterized protein</fullName>
    </submittedName>
</protein>
<proteinExistence type="predicted"/>
<name>A0A1A7XWA3_9TELE</name>
<gene>
    <name evidence="1" type="primary">CU302316.1</name>
</gene>